<name>A0A0D2BTB3_9EURO</name>
<accession>A0A0D2BTB3</accession>
<evidence type="ECO:0000313" key="2">
    <source>
        <dbReference type="Proteomes" id="UP000053342"/>
    </source>
</evidence>
<proteinExistence type="predicted"/>
<dbReference type="AlphaFoldDB" id="A0A0D2BTB3"/>
<dbReference type="HOGENOM" id="CLU_2096896_0_0_1"/>
<protein>
    <submittedName>
        <fullName evidence="1">Uncharacterized protein</fullName>
    </submittedName>
</protein>
<organism evidence="1 2">
    <name type="scientific">Exophiala oligosperma</name>
    <dbReference type="NCBI Taxonomy" id="215243"/>
    <lineage>
        <taxon>Eukaryota</taxon>
        <taxon>Fungi</taxon>
        <taxon>Dikarya</taxon>
        <taxon>Ascomycota</taxon>
        <taxon>Pezizomycotina</taxon>
        <taxon>Eurotiomycetes</taxon>
        <taxon>Chaetothyriomycetidae</taxon>
        <taxon>Chaetothyriales</taxon>
        <taxon>Herpotrichiellaceae</taxon>
        <taxon>Exophiala</taxon>
    </lineage>
</organism>
<dbReference type="EMBL" id="KN847338">
    <property type="protein sequence ID" value="KIW40697.1"/>
    <property type="molecule type" value="Genomic_DNA"/>
</dbReference>
<dbReference type="GeneID" id="27359948"/>
<sequence length="116" mass="13397">MARTKSKEAKKNENRRLVNSSEFPYCYCRRRPGRVMVFECRSVQKLASSINSIWIQDAFRAQILTPAAALQIEYSVLQVNKSTTEGFMGIVLFFPNQQRFAQHEYTARIILNTLAC</sequence>
<keyword evidence="2" id="KW-1185">Reference proteome</keyword>
<dbReference type="Proteomes" id="UP000053342">
    <property type="component" value="Unassembled WGS sequence"/>
</dbReference>
<evidence type="ECO:0000313" key="1">
    <source>
        <dbReference type="EMBL" id="KIW40697.1"/>
    </source>
</evidence>
<gene>
    <name evidence="1" type="ORF">PV06_07874</name>
</gene>
<reference evidence="1 2" key="1">
    <citation type="submission" date="2015-01" db="EMBL/GenBank/DDBJ databases">
        <title>The Genome Sequence of Exophiala oligosperma CBS72588.</title>
        <authorList>
            <consortium name="The Broad Institute Genomics Platform"/>
            <person name="Cuomo C."/>
            <person name="de Hoog S."/>
            <person name="Gorbushina A."/>
            <person name="Stielow B."/>
            <person name="Teixiera M."/>
            <person name="Abouelleil A."/>
            <person name="Chapman S.B."/>
            <person name="Priest M."/>
            <person name="Young S.K."/>
            <person name="Wortman J."/>
            <person name="Nusbaum C."/>
            <person name="Birren B."/>
        </authorList>
    </citation>
    <scope>NUCLEOTIDE SEQUENCE [LARGE SCALE GENOMIC DNA]</scope>
    <source>
        <strain evidence="1 2">CBS 72588</strain>
    </source>
</reference>
<dbReference type="RefSeq" id="XP_016260913.1">
    <property type="nucleotide sequence ID" value="XM_016409159.1"/>
</dbReference>
<dbReference type="VEuPathDB" id="FungiDB:PV06_07874"/>